<evidence type="ECO:0000313" key="1">
    <source>
        <dbReference type="EMBL" id="QZA77532.1"/>
    </source>
</evidence>
<accession>A0ABX8Z4L6</accession>
<organism evidence="1 2">
    <name type="scientific">Deefgea tanakiae</name>
    <dbReference type="NCBI Taxonomy" id="2865840"/>
    <lineage>
        <taxon>Bacteria</taxon>
        <taxon>Pseudomonadati</taxon>
        <taxon>Pseudomonadota</taxon>
        <taxon>Betaproteobacteria</taxon>
        <taxon>Neisseriales</taxon>
        <taxon>Chitinibacteraceae</taxon>
        <taxon>Deefgea</taxon>
    </lineage>
</organism>
<name>A0ABX8Z4L6_9NEIS</name>
<gene>
    <name evidence="1" type="ORF">K4H28_14815</name>
</gene>
<proteinExistence type="predicted"/>
<evidence type="ECO:0000313" key="2">
    <source>
        <dbReference type="Proteomes" id="UP000825679"/>
    </source>
</evidence>
<dbReference type="EMBL" id="CP081150">
    <property type="protein sequence ID" value="QZA77532.1"/>
    <property type="molecule type" value="Genomic_DNA"/>
</dbReference>
<evidence type="ECO:0008006" key="3">
    <source>
        <dbReference type="Google" id="ProtNLM"/>
    </source>
</evidence>
<dbReference type="Proteomes" id="UP000825679">
    <property type="component" value="Chromosome"/>
</dbReference>
<dbReference type="RefSeq" id="WP_221005913.1">
    <property type="nucleotide sequence ID" value="NZ_CP081150.1"/>
</dbReference>
<sequence length="236" mass="25482">MKQSGTIMLEVLISIVVLAFGILGLASLQAYSLRAAQSSNLRSIAADLASSMAEQIQTNRPKSLAATEAGLDSKYYGSNIVMPIPPNYAQIKCEYEDTTDNYSCSKPSGYTPNSKTKTNSQTLAEQETSYWLNLVKASLPLGSNSDGTIKGGAIVCKDTSPDDGTSPVLDPTAADYVTNTGCISTTSAEYENAPYVIKIWYEEQITKTEQGSLSTDDNDNKDKNVRVLRRFSSSLL</sequence>
<protein>
    <recommendedName>
        <fullName evidence="3">Type IV pilus modification protein PilV</fullName>
    </recommendedName>
</protein>
<keyword evidence="2" id="KW-1185">Reference proteome</keyword>
<reference evidence="1 2" key="1">
    <citation type="submission" date="2021-08" db="EMBL/GenBank/DDBJ databases">
        <title>complete genome sequencing of Deefgea sp. D25.</title>
        <authorList>
            <person name="Bae J.-W."/>
            <person name="Gim D.-H."/>
        </authorList>
    </citation>
    <scope>NUCLEOTIDE SEQUENCE [LARGE SCALE GENOMIC DNA]</scope>
    <source>
        <strain evidence="1 2">D25</strain>
    </source>
</reference>